<feature type="transmembrane region" description="Helical" evidence="1">
    <location>
        <begin position="367"/>
        <end position="387"/>
    </location>
</feature>
<dbReference type="SUPFAM" id="SSF82866">
    <property type="entry name" value="Multidrug efflux transporter AcrB transmembrane domain"/>
    <property type="match status" value="2"/>
</dbReference>
<feature type="transmembrane region" description="Helical" evidence="1">
    <location>
        <begin position="21"/>
        <end position="39"/>
    </location>
</feature>
<dbReference type="PANTHER" id="PTHR32063:SF24">
    <property type="entry name" value="CATION EFFLUX SYSTEM (ACRB_ACRD_ACRF FAMILY)"/>
    <property type="match status" value="1"/>
</dbReference>
<protein>
    <submittedName>
        <fullName evidence="2">Multidrug efflux pump subunit AcrB</fullName>
    </submittedName>
</protein>
<dbReference type="SUPFAM" id="SSF82714">
    <property type="entry name" value="Multidrug efflux transporter AcrB TolC docking domain, DN and DC subdomains"/>
    <property type="match status" value="2"/>
</dbReference>
<dbReference type="RefSeq" id="WP_092458977.1">
    <property type="nucleotide sequence ID" value="NZ_FPCJ01000001.1"/>
</dbReference>
<proteinExistence type="predicted"/>
<feature type="transmembrane region" description="Helical" evidence="1">
    <location>
        <begin position="541"/>
        <end position="561"/>
    </location>
</feature>
<feature type="transmembrane region" description="Helical" evidence="1">
    <location>
        <begin position="393"/>
        <end position="414"/>
    </location>
</feature>
<name>A0A1I7NBI3_9BACT</name>
<dbReference type="GO" id="GO:0005886">
    <property type="term" value="C:plasma membrane"/>
    <property type="evidence" value="ECO:0007669"/>
    <property type="project" value="TreeGrafter"/>
</dbReference>
<keyword evidence="1" id="KW-1133">Transmembrane helix</keyword>
<keyword evidence="1" id="KW-0472">Membrane</keyword>
<dbReference type="Gene3D" id="3.30.70.1430">
    <property type="entry name" value="Multidrug efflux transporter AcrB pore domain"/>
    <property type="match status" value="2"/>
</dbReference>
<feature type="transmembrane region" description="Helical" evidence="1">
    <location>
        <begin position="467"/>
        <end position="493"/>
    </location>
</feature>
<feature type="transmembrane region" description="Helical" evidence="1">
    <location>
        <begin position="342"/>
        <end position="360"/>
    </location>
</feature>
<accession>A0A1I7NBI3</accession>
<reference evidence="3" key="1">
    <citation type="submission" date="2016-10" db="EMBL/GenBank/DDBJ databases">
        <authorList>
            <person name="Varghese N."/>
            <person name="Submissions S."/>
        </authorList>
    </citation>
    <scope>NUCLEOTIDE SEQUENCE [LARGE SCALE GENOMIC DNA]</scope>
    <source>
        <strain evidence="3">DSM 14807</strain>
    </source>
</reference>
<feature type="transmembrane region" description="Helical" evidence="1">
    <location>
        <begin position="435"/>
        <end position="455"/>
    </location>
</feature>
<dbReference type="PRINTS" id="PR00702">
    <property type="entry name" value="ACRIFLAVINRP"/>
</dbReference>
<evidence type="ECO:0000313" key="3">
    <source>
        <dbReference type="Proteomes" id="UP000199537"/>
    </source>
</evidence>
<dbReference type="AlphaFoldDB" id="A0A1I7NBI3"/>
<dbReference type="Gene3D" id="1.20.1640.10">
    <property type="entry name" value="Multidrug efflux transporter AcrB transmembrane domain"/>
    <property type="match status" value="2"/>
</dbReference>
<sequence length="1169" mass="130086">MKDIFKEFKPSSWAIDHRTSIYLFTIILTLAGIFAYINLPKEQFPEITIPTIYVTTTYPGTSPENMEKLVTREIEKQCKTIKGVKHITSNSFQDFSLVKIEFNTDVDIKTAKQDVKDAVDKARASTDFPKDLPQAPDVLDINLSDLPILYVNISGNYDLRKLKKFADDLKDRIESLPEISRVDEVGALDRELQVNVDMNKMAAAKLSFSDIQQAIANENHTISGGNVKMDGVDRDLTVKQEFTNPSQVANLIIRTPTGGEVYLKNIAQVIDTFKEQESYARLYNQNVITLNVVKRSGANLIDASNHVREAIADMQQHNFPKDLKIVITGDQSDRIRTTLHDLINTIIIGFILVTVILMFFMGATNAIFVGLSVPLSMFLAFVLMPVYGFTLNMVVLFSFLLALGIVVDDAIVVIENTHRIFNNGAMDIRQAAKMATGEVFLPVLAGTLTTLAPFIPLAFWKGVVGSFMFFLPVTLITTLLASLFVAYIINPVFAVDFMKPHDPAGTHRGKWTRGMTVTTIILGAIALIFYLAAIFAGSRGAFGLGNFTLTMLAIHLLYRLLIERWVHHFQHDLWPRFQAWYTRMLRKALVHPVKLVLGTTALFVVAVLFFAIRKPSVVFFPSTDPNFVYVYITMPIGTDQATTNAVTLEVERRVDSVLGIDPAHGKYNPVVSSVISNVAVGAADPNSDDAFGTQPNKGKVTVAFVPYNERHGVSTWTYLDKIRQAVKGIPAAEITADKEANGPPLPKPLVVEITGDDLDSLIAVSERLRTYILQQNIGGIEDLQSDFHNNKPEVIFDVDRELANRNGISSGLIGQTLRTAVFGTEVSRFRDPRADEDYPIELRLLPDQRDNVDMLRNLTFTYRDMALGGIIRQVPLSAFADIRYTTTYGGIRRKDQKRIISLSSNILTGYNANQVVHQVAEAVKRFPFPPGITARMGGDQEQQQETMGFLTTAMMVAIGLIFLILVTQFNSLSKPLIILSEVFFSLIGVLIGVSLFKMNISIVMSGVGMVALAGVVVRNGILLVEFTDLMIEQGMPIREALVEAGRVRMTPVLLTASATILGLIPLAFGMNIDFVTMFTELNPHIFFGGDSAAFWSPLCWTMIFGLAFATFLTLVLVPVMYLIKYKLSGMKGFYGGKWVEFTALIPPLFFFLVLIYWWWGRKAYPVPQG</sequence>
<evidence type="ECO:0000313" key="2">
    <source>
        <dbReference type="EMBL" id="SFV32018.1"/>
    </source>
</evidence>
<feature type="transmembrane region" description="Helical" evidence="1">
    <location>
        <begin position="1002"/>
        <end position="1031"/>
    </location>
</feature>
<dbReference type="GO" id="GO:0042910">
    <property type="term" value="F:xenobiotic transmembrane transporter activity"/>
    <property type="evidence" value="ECO:0007669"/>
    <property type="project" value="TreeGrafter"/>
</dbReference>
<feature type="transmembrane region" description="Helical" evidence="1">
    <location>
        <begin position="1052"/>
        <end position="1072"/>
    </location>
</feature>
<dbReference type="STRING" id="1393122.SAMN05660895_1231"/>
<keyword evidence="3" id="KW-1185">Reference proteome</keyword>
<dbReference type="InterPro" id="IPR001036">
    <property type="entry name" value="Acrflvin-R"/>
</dbReference>
<feature type="transmembrane region" description="Helical" evidence="1">
    <location>
        <begin position="1092"/>
        <end position="1117"/>
    </location>
</feature>
<feature type="transmembrane region" description="Helical" evidence="1">
    <location>
        <begin position="514"/>
        <end position="535"/>
    </location>
</feature>
<dbReference type="Pfam" id="PF00873">
    <property type="entry name" value="ACR_tran"/>
    <property type="match status" value="2"/>
</dbReference>
<dbReference type="Gene3D" id="3.30.70.1440">
    <property type="entry name" value="Multidrug efflux transporter AcrB pore domain"/>
    <property type="match status" value="1"/>
</dbReference>
<dbReference type="Gene3D" id="3.30.70.1320">
    <property type="entry name" value="Multidrug efflux transporter AcrB pore domain like"/>
    <property type="match status" value="1"/>
</dbReference>
<gene>
    <name evidence="2" type="ORF">SAMN05660895_1231</name>
</gene>
<dbReference type="InterPro" id="IPR027463">
    <property type="entry name" value="AcrB_DN_DC_subdom"/>
</dbReference>
<dbReference type="PANTHER" id="PTHR32063">
    <property type="match status" value="1"/>
</dbReference>
<keyword evidence="1" id="KW-0812">Transmembrane</keyword>
<evidence type="ECO:0000256" key="1">
    <source>
        <dbReference type="SAM" id="Phobius"/>
    </source>
</evidence>
<feature type="transmembrane region" description="Helical" evidence="1">
    <location>
        <begin position="947"/>
        <end position="969"/>
    </location>
</feature>
<dbReference type="Proteomes" id="UP000199537">
    <property type="component" value="Unassembled WGS sequence"/>
</dbReference>
<organism evidence="2 3">
    <name type="scientific">Thermoflavifilum thermophilum</name>
    <dbReference type="NCBI Taxonomy" id="1393122"/>
    <lineage>
        <taxon>Bacteria</taxon>
        <taxon>Pseudomonadati</taxon>
        <taxon>Bacteroidota</taxon>
        <taxon>Chitinophagia</taxon>
        <taxon>Chitinophagales</taxon>
        <taxon>Chitinophagaceae</taxon>
        <taxon>Thermoflavifilum</taxon>
    </lineage>
</organism>
<dbReference type="Gene3D" id="3.30.2090.10">
    <property type="entry name" value="Multidrug efflux transporter AcrB TolC docking domain, DN and DC subdomains"/>
    <property type="match status" value="2"/>
</dbReference>
<feature type="transmembrane region" description="Helical" evidence="1">
    <location>
        <begin position="1138"/>
        <end position="1159"/>
    </location>
</feature>
<feature type="transmembrane region" description="Helical" evidence="1">
    <location>
        <begin position="976"/>
        <end position="996"/>
    </location>
</feature>
<dbReference type="SUPFAM" id="SSF82693">
    <property type="entry name" value="Multidrug efflux transporter AcrB pore domain, PN1, PN2, PC1 and PC2 subdomains"/>
    <property type="match status" value="2"/>
</dbReference>
<dbReference type="EMBL" id="FPCJ01000001">
    <property type="protein sequence ID" value="SFV32018.1"/>
    <property type="molecule type" value="Genomic_DNA"/>
</dbReference>
<feature type="transmembrane region" description="Helical" evidence="1">
    <location>
        <begin position="593"/>
        <end position="612"/>
    </location>
</feature>
<dbReference type="OrthoDB" id="9758234at2"/>